<feature type="transmembrane region" description="Helical" evidence="1">
    <location>
        <begin position="42"/>
        <end position="63"/>
    </location>
</feature>
<dbReference type="Proteomes" id="UP001253637">
    <property type="component" value="Segment"/>
</dbReference>
<protein>
    <submittedName>
        <fullName evidence="2">Uncharacterized protein</fullName>
    </submittedName>
</protein>
<evidence type="ECO:0000313" key="3">
    <source>
        <dbReference type="Proteomes" id="UP001253637"/>
    </source>
</evidence>
<accession>A0A811BSX7</accession>
<keyword evidence="1" id="KW-0812">Transmembrane</keyword>
<sequence>MECQTPVDGAVPCAPPETDRMHVERRIEIGTGESAGFVVLKIALFLIAVILLGGAVVFAYKVVGMLVDAGTKAVDKALGDRHSMPSFVSCEFEPQPSVYAEPQAADVYLRQWRSVSVDPYASFGHGAPLRF</sequence>
<evidence type="ECO:0000313" key="2">
    <source>
        <dbReference type="EMBL" id="BCU03521.1"/>
    </source>
</evidence>
<keyword evidence="1" id="KW-0472">Membrane</keyword>
<name>A0A811BSX7_9VIRU</name>
<organism evidence="2 3">
    <name type="scientific">Pandoravirus japonicus</name>
    <dbReference type="NCBI Taxonomy" id="2823154"/>
    <lineage>
        <taxon>Viruses</taxon>
        <taxon>Pandoravirus</taxon>
    </lineage>
</organism>
<dbReference type="EMBL" id="LC625835">
    <property type="protein sequence ID" value="BCU03521.1"/>
    <property type="molecule type" value="Genomic_DNA"/>
</dbReference>
<reference evidence="2" key="1">
    <citation type="submission" date="2021-04" db="EMBL/GenBank/DDBJ databases">
        <title>Draft Genome Sequence of Pandoravirus japonicus, Isolated from the Sabaishi River of Niigata, Japan.</title>
        <authorList>
            <person name="Hosokawa N."/>
            <person name="Takahashi H."/>
            <person name="Aoki K."/>
            <person name="Takemura M."/>
        </authorList>
    </citation>
    <scope>NUCLEOTIDE SEQUENCE</scope>
</reference>
<evidence type="ECO:0000256" key="1">
    <source>
        <dbReference type="SAM" id="Phobius"/>
    </source>
</evidence>
<proteinExistence type="predicted"/>
<keyword evidence="1" id="KW-1133">Transmembrane helix</keyword>